<dbReference type="GO" id="GO:0005794">
    <property type="term" value="C:Golgi apparatus"/>
    <property type="evidence" value="ECO:0007669"/>
    <property type="project" value="TreeGrafter"/>
</dbReference>
<comment type="similarity">
    <text evidence="2">Belongs to the synaptobrevin family.</text>
</comment>
<evidence type="ECO:0000256" key="10">
    <source>
        <dbReference type="SAM" id="MobiDB-lite"/>
    </source>
</evidence>
<dbReference type="SUPFAM" id="SSF64356">
    <property type="entry name" value="SNARE-like"/>
    <property type="match status" value="1"/>
</dbReference>
<feature type="domain" description="V-SNARE coiled-coil homology" evidence="12">
    <location>
        <begin position="226"/>
        <end position="286"/>
    </location>
</feature>
<dbReference type="GO" id="GO:0005484">
    <property type="term" value="F:SNAP receptor activity"/>
    <property type="evidence" value="ECO:0007669"/>
    <property type="project" value="TreeGrafter"/>
</dbReference>
<evidence type="ECO:0000313" key="13">
    <source>
        <dbReference type="EnsemblPlants" id="AET3Gv21202200.1"/>
    </source>
</evidence>
<organism evidence="13 14">
    <name type="scientific">Aegilops tauschii subsp. strangulata</name>
    <name type="common">Goatgrass</name>
    <dbReference type="NCBI Taxonomy" id="200361"/>
    <lineage>
        <taxon>Eukaryota</taxon>
        <taxon>Viridiplantae</taxon>
        <taxon>Streptophyta</taxon>
        <taxon>Embryophyta</taxon>
        <taxon>Tracheophyta</taxon>
        <taxon>Spermatophyta</taxon>
        <taxon>Magnoliopsida</taxon>
        <taxon>Liliopsida</taxon>
        <taxon>Poales</taxon>
        <taxon>Poaceae</taxon>
        <taxon>BOP clade</taxon>
        <taxon>Pooideae</taxon>
        <taxon>Triticodae</taxon>
        <taxon>Triticeae</taxon>
        <taxon>Triticinae</taxon>
        <taxon>Aegilops</taxon>
    </lineage>
</organism>
<dbReference type="PROSITE" id="PS50892">
    <property type="entry name" value="V_SNARE"/>
    <property type="match status" value="1"/>
</dbReference>
<feature type="compositionally biased region" description="Low complexity" evidence="10">
    <location>
        <begin position="84"/>
        <end position="94"/>
    </location>
</feature>
<dbReference type="InterPro" id="IPR010908">
    <property type="entry name" value="Longin_dom"/>
</dbReference>
<evidence type="ECO:0000256" key="7">
    <source>
        <dbReference type="ARBA" id="ARBA00023288"/>
    </source>
</evidence>
<dbReference type="SUPFAM" id="SSF58038">
    <property type="entry name" value="SNARE fusion complex"/>
    <property type="match status" value="1"/>
</dbReference>
<keyword evidence="4" id="KW-0488">Methylation</keyword>
<dbReference type="Pfam" id="PF00957">
    <property type="entry name" value="Synaptobrevin"/>
    <property type="match status" value="1"/>
</dbReference>
<dbReference type="SMART" id="SM01270">
    <property type="entry name" value="Longin"/>
    <property type="match status" value="1"/>
</dbReference>
<evidence type="ECO:0000256" key="6">
    <source>
        <dbReference type="ARBA" id="ARBA00023139"/>
    </source>
</evidence>
<evidence type="ECO:0000256" key="1">
    <source>
        <dbReference type="ARBA" id="ARBA00004342"/>
    </source>
</evidence>
<dbReference type="GO" id="GO:0006888">
    <property type="term" value="P:endoplasmic reticulum to Golgi vesicle-mediated transport"/>
    <property type="evidence" value="ECO:0007669"/>
    <property type="project" value="TreeGrafter"/>
</dbReference>
<keyword evidence="6" id="KW-0564">Palmitate</keyword>
<keyword evidence="5" id="KW-0472">Membrane</keyword>
<dbReference type="InterPro" id="IPR011012">
    <property type="entry name" value="Longin-like_dom_sf"/>
</dbReference>
<dbReference type="Pfam" id="PF13774">
    <property type="entry name" value="Longin"/>
    <property type="match status" value="1"/>
</dbReference>
<evidence type="ECO:0000256" key="2">
    <source>
        <dbReference type="ARBA" id="ARBA00008025"/>
    </source>
</evidence>
<evidence type="ECO:0000259" key="11">
    <source>
        <dbReference type="PROSITE" id="PS50859"/>
    </source>
</evidence>
<reference evidence="14" key="2">
    <citation type="journal article" date="2017" name="Nat. Plants">
        <title>The Aegilops tauschii genome reveals multiple impacts of transposons.</title>
        <authorList>
            <person name="Zhao G."/>
            <person name="Zou C."/>
            <person name="Li K."/>
            <person name="Wang K."/>
            <person name="Li T."/>
            <person name="Gao L."/>
            <person name="Zhang X."/>
            <person name="Wang H."/>
            <person name="Yang Z."/>
            <person name="Liu X."/>
            <person name="Jiang W."/>
            <person name="Mao L."/>
            <person name="Kong X."/>
            <person name="Jiao Y."/>
            <person name="Jia J."/>
        </authorList>
    </citation>
    <scope>NUCLEOTIDE SEQUENCE [LARGE SCALE GENOMIC DNA]</scope>
    <source>
        <strain evidence="14">cv. AL8/78</strain>
    </source>
</reference>
<sequence length="286" mass="31839">QRKIKTRSKTEETAHVDDSSPQIASHRIRRRGTHRQRRAGDGGLICRPFPCQLAGPRTRHPPLPIPSRPAPMKITALLVLRSPGDASSSSSSSAGGDGAGEQQQAAVLANASDVTRFGFFQRPAAREFIVFVARTVALRTRAGTRQTVQHQEYKVHCYNQGGLCAVAFTDDHYPVRSAFSLLGKVLEEYLKSFGDSWRTAEDKATQHWQYLDDALAKYQDPAEADKLMKIQRDLDETKIILHKTIDSVLQRGERLDSLVEKSSDLSVASQMFYKQAKKTNSCCTIL</sequence>
<dbReference type="Gene3D" id="3.30.450.50">
    <property type="entry name" value="Longin domain"/>
    <property type="match status" value="1"/>
</dbReference>
<evidence type="ECO:0000256" key="4">
    <source>
        <dbReference type="ARBA" id="ARBA00022481"/>
    </source>
</evidence>
<reference evidence="13" key="5">
    <citation type="journal article" date="2021" name="G3 (Bethesda)">
        <title>Aegilops tauschii genome assembly Aet v5.0 features greater sequence contiguity and improved annotation.</title>
        <authorList>
            <person name="Wang L."/>
            <person name="Zhu T."/>
            <person name="Rodriguez J.C."/>
            <person name="Deal K.R."/>
            <person name="Dubcovsky J."/>
            <person name="McGuire P.E."/>
            <person name="Lux T."/>
            <person name="Spannagl M."/>
            <person name="Mayer K.F.X."/>
            <person name="Baldrich P."/>
            <person name="Meyers B.C."/>
            <person name="Huo N."/>
            <person name="Gu Y.Q."/>
            <person name="Zhou H."/>
            <person name="Devos K.M."/>
            <person name="Bennetzen J.L."/>
            <person name="Unver T."/>
            <person name="Budak H."/>
            <person name="Gulick P.J."/>
            <person name="Galiba G."/>
            <person name="Kalapos B."/>
            <person name="Nelson D.R."/>
            <person name="Li P."/>
            <person name="You F.M."/>
            <person name="Luo M.C."/>
            <person name="Dvorak J."/>
        </authorList>
    </citation>
    <scope>NUCLEOTIDE SEQUENCE [LARGE SCALE GENOMIC DNA]</scope>
    <source>
        <strain evidence="13">cv. AL8/78</strain>
    </source>
</reference>
<dbReference type="PANTHER" id="PTHR45806">
    <property type="entry name" value="SYNAPTOBREVIN HOMOLOG YKT6"/>
    <property type="match status" value="1"/>
</dbReference>
<feature type="region of interest" description="Disordered" evidence="10">
    <location>
        <begin position="83"/>
        <end position="104"/>
    </location>
</feature>
<keyword evidence="8" id="KW-0636">Prenylation</keyword>
<dbReference type="AlphaFoldDB" id="A0A453GTL5"/>
<reference evidence="13" key="3">
    <citation type="journal article" date="2017" name="Nature">
        <title>Genome sequence of the progenitor of the wheat D genome Aegilops tauschii.</title>
        <authorList>
            <person name="Luo M.C."/>
            <person name="Gu Y.Q."/>
            <person name="Puiu D."/>
            <person name="Wang H."/>
            <person name="Twardziok S.O."/>
            <person name="Deal K.R."/>
            <person name="Huo N."/>
            <person name="Zhu T."/>
            <person name="Wang L."/>
            <person name="Wang Y."/>
            <person name="McGuire P.E."/>
            <person name="Liu S."/>
            <person name="Long H."/>
            <person name="Ramasamy R.K."/>
            <person name="Rodriguez J.C."/>
            <person name="Van S.L."/>
            <person name="Yuan L."/>
            <person name="Wang Z."/>
            <person name="Xia Z."/>
            <person name="Xiao L."/>
            <person name="Anderson O.D."/>
            <person name="Ouyang S."/>
            <person name="Liang Y."/>
            <person name="Zimin A.V."/>
            <person name="Pertea G."/>
            <person name="Qi P."/>
            <person name="Bennetzen J.L."/>
            <person name="Dai X."/>
            <person name="Dawson M.W."/>
            <person name="Muller H.G."/>
            <person name="Kugler K."/>
            <person name="Rivarola-Duarte L."/>
            <person name="Spannagl M."/>
            <person name="Mayer K.F.X."/>
            <person name="Lu F.H."/>
            <person name="Bevan M.W."/>
            <person name="Leroy P."/>
            <person name="Li P."/>
            <person name="You F.M."/>
            <person name="Sun Q."/>
            <person name="Liu Z."/>
            <person name="Lyons E."/>
            <person name="Wicker T."/>
            <person name="Salzberg S.L."/>
            <person name="Devos K.M."/>
            <person name="Dvorak J."/>
        </authorList>
    </citation>
    <scope>NUCLEOTIDE SEQUENCE [LARGE SCALE GENOMIC DNA]</scope>
    <source>
        <strain evidence="13">cv. AL8/78</strain>
    </source>
</reference>
<evidence type="ECO:0000256" key="5">
    <source>
        <dbReference type="ARBA" id="ARBA00023136"/>
    </source>
</evidence>
<evidence type="ECO:0000256" key="3">
    <source>
        <dbReference type="ARBA" id="ARBA00022475"/>
    </source>
</evidence>
<comment type="subcellular location">
    <subcellularLocation>
        <location evidence="1">Cell membrane</location>
        <topology evidence="1">Lipid-anchor</topology>
        <orientation evidence="1">Cytoplasmic side</orientation>
    </subcellularLocation>
</comment>
<proteinExistence type="inferred from homology"/>
<dbReference type="PROSITE" id="PS50859">
    <property type="entry name" value="LONGIN"/>
    <property type="match status" value="1"/>
</dbReference>
<dbReference type="GO" id="GO:0005886">
    <property type="term" value="C:plasma membrane"/>
    <property type="evidence" value="ECO:0007669"/>
    <property type="project" value="UniProtKB-SubCell"/>
</dbReference>
<dbReference type="EnsemblPlants" id="AET3Gv21202200.1">
    <property type="protein sequence ID" value="AET3Gv21202200.1"/>
    <property type="gene ID" value="AET3Gv21202200"/>
</dbReference>
<dbReference type="Gramene" id="AET3Gv21202200.1">
    <property type="protein sequence ID" value="AET3Gv21202200.1"/>
    <property type="gene ID" value="AET3Gv21202200"/>
</dbReference>
<dbReference type="CDD" id="cd15867">
    <property type="entry name" value="R-SNARE_YKT6"/>
    <property type="match status" value="1"/>
</dbReference>
<feature type="compositionally biased region" description="Basic residues" evidence="10">
    <location>
        <begin position="26"/>
        <end position="37"/>
    </location>
</feature>
<reference evidence="13" key="4">
    <citation type="submission" date="2019-03" db="UniProtKB">
        <authorList>
            <consortium name="EnsemblPlants"/>
        </authorList>
    </citation>
    <scope>IDENTIFICATION</scope>
</reference>
<feature type="compositionally biased region" description="Basic and acidic residues" evidence="10">
    <location>
        <begin position="8"/>
        <end position="18"/>
    </location>
</feature>
<dbReference type="InterPro" id="IPR001388">
    <property type="entry name" value="Synaptobrevin-like"/>
</dbReference>
<keyword evidence="14" id="KW-1185">Reference proteome</keyword>
<feature type="region of interest" description="Disordered" evidence="10">
    <location>
        <begin position="1"/>
        <end position="44"/>
    </location>
</feature>
<feature type="domain" description="Longin" evidence="11">
    <location>
        <begin position="78"/>
        <end position="215"/>
    </location>
</feature>
<dbReference type="STRING" id="200361.A0A453GTL5"/>
<keyword evidence="7" id="KW-0449">Lipoprotein</keyword>
<dbReference type="CDD" id="cd14824">
    <property type="entry name" value="Longin"/>
    <property type="match status" value="1"/>
</dbReference>
<protein>
    <recommendedName>
        <fullName evidence="15">V-SNARE coiled-coil homology domain-containing protein</fullName>
    </recommendedName>
</protein>
<dbReference type="PROSITE" id="PS00417">
    <property type="entry name" value="SYNAPTOBREVIN"/>
    <property type="match status" value="1"/>
</dbReference>
<evidence type="ECO:0000256" key="8">
    <source>
        <dbReference type="ARBA" id="ARBA00023289"/>
    </source>
</evidence>
<dbReference type="Gene3D" id="1.20.5.110">
    <property type="match status" value="1"/>
</dbReference>
<evidence type="ECO:0000259" key="12">
    <source>
        <dbReference type="PROSITE" id="PS50892"/>
    </source>
</evidence>
<dbReference type="Proteomes" id="UP000015105">
    <property type="component" value="Chromosome 3D"/>
</dbReference>
<evidence type="ECO:0000256" key="9">
    <source>
        <dbReference type="PROSITE-ProRule" id="PRU00290"/>
    </source>
</evidence>
<dbReference type="PANTHER" id="PTHR45806:SF13">
    <property type="entry name" value="OS01G0964000 PROTEIN"/>
    <property type="match status" value="1"/>
</dbReference>
<reference evidence="14" key="1">
    <citation type="journal article" date="2014" name="Science">
        <title>Ancient hybridizations among the ancestral genomes of bread wheat.</title>
        <authorList>
            <consortium name="International Wheat Genome Sequencing Consortium,"/>
            <person name="Marcussen T."/>
            <person name="Sandve S.R."/>
            <person name="Heier L."/>
            <person name="Spannagl M."/>
            <person name="Pfeifer M."/>
            <person name="Jakobsen K.S."/>
            <person name="Wulff B.B."/>
            <person name="Steuernagel B."/>
            <person name="Mayer K.F."/>
            <person name="Olsen O.A."/>
        </authorList>
    </citation>
    <scope>NUCLEOTIDE SEQUENCE [LARGE SCALE GENOMIC DNA]</scope>
    <source>
        <strain evidence="14">cv. AL8/78</strain>
    </source>
</reference>
<dbReference type="InterPro" id="IPR045848">
    <property type="entry name" value="R-SNARE_YKT6"/>
</dbReference>
<name>A0A453GTL5_AEGTS</name>
<dbReference type="InterPro" id="IPR042855">
    <property type="entry name" value="V_SNARE_CC"/>
</dbReference>
<evidence type="ECO:0008006" key="15">
    <source>
        <dbReference type="Google" id="ProtNLM"/>
    </source>
</evidence>
<accession>A0A453GTL5</accession>
<keyword evidence="3" id="KW-1003">Cell membrane</keyword>
<keyword evidence="9" id="KW-0175">Coiled coil</keyword>
<evidence type="ECO:0000313" key="14">
    <source>
        <dbReference type="Proteomes" id="UP000015105"/>
    </source>
</evidence>